<dbReference type="GO" id="GO:0006355">
    <property type="term" value="P:regulation of DNA-templated transcription"/>
    <property type="evidence" value="ECO:0007669"/>
    <property type="project" value="InterPro"/>
</dbReference>
<name>A0A839HVF2_9BURK</name>
<gene>
    <name evidence="1" type="ORF">H4F90_10775</name>
</gene>
<dbReference type="SUPFAM" id="SSF47598">
    <property type="entry name" value="Ribbon-helix-helix"/>
    <property type="match status" value="1"/>
</dbReference>
<organism evidence="1 2">
    <name type="scientific">Aquariibacter albus</name>
    <dbReference type="NCBI Taxonomy" id="2759899"/>
    <lineage>
        <taxon>Bacteria</taxon>
        <taxon>Pseudomonadati</taxon>
        <taxon>Pseudomonadota</taxon>
        <taxon>Betaproteobacteria</taxon>
        <taxon>Burkholderiales</taxon>
        <taxon>Sphaerotilaceae</taxon>
        <taxon>Aquariibacter</taxon>
    </lineage>
</organism>
<dbReference type="Gene3D" id="1.10.1220.10">
    <property type="entry name" value="Met repressor-like"/>
    <property type="match status" value="1"/>
</dbReference>
<sequence>MRTTTLLLEEQLQARIAAAAEREGKTAHAFMAEAIARAVERSESDDEFQRNSEERLAELQETGKSVCFDEARAYFEATAQGQRPARPSARQLSG</sequence>
<dbReference type="InterPro" id="IPR010985">
    <property type="entry name" value="Ribbon_hlx_hlx"/>
</dbReference>
<dbReference type="RefSeq" id="WP_182664379.1">
    <property type="nucleotide sequence ID" value="NZ_JACIVI010000003.1"/>
</dbReference>
<keyword evidence="2" id="KW-1185">Reference proteome</keyword>
<dbReference type="AlphaFoldDB" id="A0A839HVF2"/>
<evidence type="ECO:0000313" key="1">
    <source>
        <dbReference type="EMBL" id="MBB1162464.1"/>
    </source>
</evidence>
<dbReference type="InterPro" id="IPR013321">
    <property type="entry name" value="Arc_rbn_hlx_hlx"/>
</dbReference>
<proteinExistence type="predicted"/>
<protein>
    <submittedName>
        <fullName evidence="1">CopG family transcriptional regulator</fullName>
    </submittedName>
</protein>
<accession>A0A839HVF2</accession>
<dbReference type="Proteomes" id="UP000586093">
    <property type="component" value="Unassembled WGS sequence"/>
</dbReference>
<reference evidence="1 2" key="1">
    <citation type="submission" date="2020-08" db="EMBL/GenBank/DDBJ databases">
        <title>Aquariorum lacteus gen. nov., sp. nov., a new member of the family Comamonadaceae, isolated from freshwater aquarium.</title>
        <authorList>
            <person name="Chun S.-J."/>
        </authorList>
    </citation>
    <scope>NUCLEOTIDE SEQUENCE [LARGE SCALE GENOMIC DNA]</scope>
    <source>
        <strain evidence="1 2">SJAQ100</strain>
    </source>
</reference>
<evidence type="ECO:0000313" key="2">
    <source>
        <dbReference type="Proteomes" id="UP000586093"/>
    </source>
</evidence>
<comment type="caution">
    <text evidence="1">The sequence shown here is derived from an EMBL/GenBank/DDBJ whole genome shotgun (WGS) entry which is preliminary data.</text>
</comment>
<dbReference type="EMBL" id="JACIVI010000003">
    <property type="protein sequence ID" value="MBB1162464.1"/>
    <property type="molecule type" value="Genomic_DNA"/>
</dbReference>